<dbReference type="OrthoDB" id="9800643at2"/>
<dbReference type="InterPro" id="IPR007848">
    <property type="entry name" value="Small_mtfrase_dom"/>
</dbReference>
<dbReference type="PANTHER" id="PTHR18895">
    <property type="entry name" value="HEMK METHYLTRANSFERASE"/>
    <property type="match status" value="1"/>
</dbReference>
<evidence type="ECO:0000313" key="9">
    <source>
        <dbReference type="Proteomes" id="UP000223759"/>
    </source>
</evidence>
<dbReference type="HAMAP" id="MF_02126">
    <property type="entry name" value="RF_methyltr_PrmC"/>
    <property type="match status" value="1"/>
</dbReference>
<evidence type="ECO:0000259" key="7">
    <source>
        <dbReference type="Pfam" id="PF17827"/>
    </source>
</evidence>
<proteinExistence type="inferred from homology"/>
<sequence>MNYQQLLAEMQQALEGFDAAELEAQWLLAHALCRDRAWLYAHGEDEITDPLLRNETRALTNRRCQGEPLAYILGHQEFWSLRLSVTPDVLIPRADTETLVEVALAYLPSSDAQTVLELGTGSGAISLALASERPLLHIIATDHSPKALAVAQQNAHALGLAERIEFCQGNWFAPITGRRFDLIISNPPYIAGDDPHWPSLRHEPQMALHSEAEGYADLFTIIDAATKHLNEGGLLILEHGWNQAVAVQERMTRAGFQQVSSRQDLAGHLRCTLGYWI</sequence>
<feature type="domain" description="Methyltransferase small" evidence="6">
    <location>
        <begin position="104"/>
        <end position="194"/>
    </location>
</feature>
<comment type="function">
    <text evidence="5">Methylates the class 1 translation termination release factors RF1/PrfA and RF2/PrfB on the glutamine residue of the universally conserved GGQ motif.</text>
</comment>
<dbReference type="PANTHER" id="PTHR18895:SF74">
    <property type="entry name" value="MTRF1L RELEASE FACTOR GLUTAMINE METHYLTRANSFERASE"/>
    <property type="match status" value="1"/>
</dbReference>
<dbReference type="GO" id="GO:0032259">
    <property type="term" value="P:methylation"/>
    <property type="evidence" value="ECO:0007669"/>
    <property type="project" value="UniProtKB-KW"/>
</dbReference>
<dbReference type="InterPro" id="IPR002052">
    <property type="entry name" value="DNA_methylase_N6_adenine_CS"/>
</dbReference>
<keyword evidence="1 5" id="KW-0489">Methyltransferase</keyword>
<accession>A0A1R3W157</accession>
<dbReference type="RefSeq" id="WP_076755840.1">
    <property type="nucleotide sequence ID" value="NZ_CP023018.1"/>
</dbReference>
<dbReference type="Gene3D" id="1.10.8.10">
    <property type="entry name" value="DNA helicase RuvA subunit, C-terminal domain"/>
    <property type="match status" value="1"/>
</dbReference>
<dbReference type="InterPro" id="IPR029063">
    <property type="entry name" value="SAM-dependent_MTases_sf"/>
</dbReference>
<dbReference type="FunFam" id="3.40.50.150:FF:000053">
    <property type="entry name" value="Release factor glutamine methyltransferase"/>
    <property type="match status" value="1"/>
</dbReference>
<dbReference type="EMBL" id="FTPK01000002">
    <property type="protein sequence ID" value="SIT71121.1"/>
    <property type="molecule type" value="Genomic_DNA"/>
</dbReference>
<feature type="binding site" evidence="5">
    <location>
        <position position="186"/>
    </location>
    <ligand>
        <name>S-adenosyl-L-methionine</name>
        <dbReference type="ChEBI" id="CHEBI:59789"/>
    </ligand>
</feature>
<reference evidence="8 9" key="1">
    <citation type="submission" date="2017-01" db="EMBL/GenBank/DDBJ databases">
        <authorList>
            <person name="Mah S.A."/>
            <person name="Swanson W.J."/>
            <person name="Moy G.W."/>
            <person name="Vacquier V.D."/>
        </authorList>
    </citation>
    <scope>NUCLEOTIDE SEQUENCE [LARGE SCALE GENOMIC DNA]</scope>
    <source>
        <strain evidence="8 9">M9</strain>
    </source>
</reference>
<dbReference type="Gene3D" id="3.40.50.150">
    <property type="entry name" value="Vaccinia Virus protein VP39"/>
    <property type="match status" value="1"/>
</dbReference>
<dbReference type="CDD" id="cd02440">
    <property type="entry name" value="AdoMet_MTases"/>
    <property type="match status" value="1"/>
</dbReference>
<feature type="binding site" evidence="5">
    <location>
        <begin position="119"/>
        <end position="123"/>
    </location>
    <ligand>
        <name>S-adenosyl-L-methionine</name>
        <dbReference type="ChEBI" id="CHEBI:59789"/>
    </ligand>
</feature>
<dbReference type="Pfam" id="PF05175">
    <property type="entry name" value="MTS"/>
    <property type="match status" value="1"/>
</dbReference>
<evidence type="ECO:0000256" key="3">
    <source>
        <dbReference type="ARBA" id="ARBA00022691"/>
    </source>
</evidence>
<dbReference type="SUPFAM" id="SSF53335">
    <property type="entry name" value="S-adenosyl-L-methionine-dependent methyltransferases"/>
    <property type="match status" value="1"/>
</dbReference>
<dbReference type="EC" id="2.1.1.297" evidence="5"/>
<feature type="domain" description="Release factor glutamine methyltransferase N-terminal" evidence="7">
    <location>
        <begin position="5"/>
        <end position="74"/>
    </location>
</feature>
<dbReference type="NCBIfam" id="TIGR00536">
    <property type="entry name" value="hemK_fam"/>
    <property type="match status" value="1"/>
</dbReference>
<evidence type="ECO:0000256" key="5">
    <source>
        <dbReference type="HAMAP-Rule" id="MF_02126"/>
    </source>
</evidence>
<dbReference type="NCBIfam" id="TIGR03534">
    <property type="entry name" value="RF_mod_PrmC"/>
    <property type="match status" value="1"/>
</dbReference>
<dbReference type="PROSITE" id="PS00092">
    <property type="entry name" value="N6_MTASE"/>
    <property type="match status" value="1"/>
</dbReference>
<dbReference type="STRING" id="233100.SAMN05216526_1481"/>
<keyword evidence="3 5" id="KW-0949">S-adenosyl-L-methionine</keyword>
<feature type="binding site" evidence="5">
    <location>
        <position position="142"/>
    </location>
    <ligand>
        <name>S-adenosyl-L-methionine</name>
        <dbReference type="ChEBI" id="CHEBI:59789"/>
    </ligand>
</feature>
<dbReference type="InterPro" id="IPR040758">
    <property type="entry name" value="PrmC_N"/>
</dbReference>
<evidence type="ECO:0000313" key="8">
    <source>
        <dbReference type="EMBL" id="SIT71121.1"/>
    </source>
</evidence>
<dbReference type="InterPro" id="IPR004556">
    <property type="entry name" value="HemK-like"/>
</dbReference>
<protein>
    <recommendedName>
        <fullName evidence="5">Release factor glutamine methyltransferase</fullName>
        <shortName evidence="5">RF MTase</shortName>
        <ecNumber evidence="5">2.1.1.297</ecNumber>
    </recommendedName>
    <alternativeName>
        <fullName evidence="5">N5-glutamine methyltransferase PrmC</fullName>
    </alternativeName>
    <alternativeName>
        <fullName evidence="5">Protein-(glutamine-N5) MTase PrmC</fullName>
    </alternativeName>
    <alternativeName>
        <fullName evidence="5">Protein-glutamine N-methyltransferase PrmC</fullName>
    </alternativeName>
</protein>
<feature type="binding site" evidence="5">
    <location>
        <position position="171"/>
    </location>
    <ligand>
        <name>S-adenosyl-L-methionine</name>
        <dbReference type="ChEBI" id="CHEBI:59789"/>
    </ligand>
</feature>
<feature type="binding site" evidence="5">
    <location>
        <begin position="186"/>
        <end position="189"/>
    </location>
    <ligand>
        <name>substrate</name>
    </ligand>
</feature>
<dbReference type="Proteomes" id="UP000223759">
    <property type="component" value="Unassembled WGS sequence"/>
</dbReference>
<evidence type="ECO:0000256" key="4">
    <source>
        <dbReference type="ARBA" id="ARBA00048391"/>
    </source>
</evidence>
<evidence type="ECO:0000259" key="6">
    <source>
        <dbReference type="Pfam" id="PF05175"/>
    </source>
</evidence>
<evidence type="ECO:0000256" key="1">
    <source>
        <dbReference type="ARBA" id="ARBA00022603"/>
    </source>
</evidence>
<organism evidence="8 9">
    <name type="scientific">Ectothiorhodosinus mongolicus</name>
    <dbReference type="NCBI Taxonomy" id="233100"/>
    <lineage>
        <taxon>Bacteria</taxon>
        <taxon>Pseudomonadati</taxon>
        <taxon>Pseudomonadota</taxon>
        <taxon>Gammaproteobacteria</taxon>
        <taxon>Chromatiales</taxon>
        <taxon>Ectothiorhodospiraceae</taxon>
        <taxon>Ectothiorhodosinus</taxon>
    </lineage>
</organism>
<dbReference type="InterPro" id="IPR050320">
    <property type="entry name" value="N5-glutamine_MTase"/>
</dbReference>
<dbReference type="GO" id="GO:0003676">
    <property type="term" value="F:nucleic acid binding"/>
    <property type="evidence" value="ECO:0007669"/>
    <property type="project" value="InterPro"/>
</dbReference>
<gene>
    <name evidence="5" type="primary">prmC</name>
    <name evidence="8" type="ORF">SAMN05216526_1481</name>
</gene>
<dbReference type="InterPro" id="IPR019874">
    <property type="entry name" value="RF_methyltr_PrmC"/>
</dbReference>
<comment type="catalytic activity">
    <reaction evidence="4 5">
        <text>L-glutaminyl-[peptide chain release factor] + S-adenosyl-L-methionine = N(5)-methyl-L-glutaminyl-[peptide chain release factor] + S-adenosyl-L-homocysteine + H(+)</text>
        <dbReference type="Rhea" id="RHEA:42896"/>
        <dbReference type="Rhea" id="RHEA-COMP:10271"/>
        <dbReference type="Rhea" id="RHEA-COMP:10272"/>
        <dbReference type="ChEBI" id="CHEBI:15378"/>
        <dbReference type="ChEBI" id="CHEBI:30011"/>
        <dbReference type="ChEBI" id="CHEBI:57856"/>
        <dbReference type="ChEBI" id="CHEBI:59789"/>
        <dbReference type="ChEBI" id="CHEBI:61891"/>
        <dbReference type="EC" id="2.1.1.297"/>
    </reaction>
</comment>
<dbReference type="Pfam" id="PF17827">
    <property type="entry name" value="PrmC_N"/>
    <property type="match status" value="1"/>
</dbReference>
<dbReference type="AlphaFoldDB" id="A0A1R3W157"/>
<keyword evidence="2 5" id="KW-0808">Transferase</keyword>
<evidence type="ECO:0000256" key="2">
    <source>
        <dbReference type="ARBA" id="ARBA00022679"/>
    </source>
</evidence>
<keyword evidence="9" id="KW-1185">Reference proteome</keyword>
<comment type="similarity">
    <text evidence="5">Belongs to the protein N5-glutamine methyltransferase family. PrmC subfamily.</text>
</comment>
<name>A0A1R3W157_9GAMM</name>
<dbReference type="GO" id="GO:0102559">
    <property type="term" value="F:peptide chain release factor N(5)-glutamine methyltransferase activity"/>
    <property type="evidence" value="ECO:0007669"/>
    <property type="project" value="UniProtKB-EC"/>
</dbReference>